<keyword evidence="2" id="KW-1185">Reference proteome</keyword>
<proteinExistence type="predicted"/>
<gene>
    <name evidence="1" type="ORF">BT63DRAFT_460729</name>
</gene>
<dbReference type="EMBL" id="MU004244">
    <property type="protein sequence ID" value="KAF2663616.1"/>
    <property type="molecule type" value="Genomic_DNA"/>
</dbReference>
<sequence>MLSPVILIPFTRVKSFRALCIPIPRLREGEFDEDPVDLRNDSPELNWTLQWSKLDAETAGIFKVLKKDVVDRE</sequence>
<organism evidence="1 2">
    <name type="scientific">Microthyrium microscopicum</name>
    <dbReference type="NCBI Taxonomy" id="703497"/>
    <lineage>
        <taxon>Eukaryota</taxon>
        <taxon>Fungi</taxon>
        <taxon>Dikarya</taxon>
        <taxon>Ascomycota</taxon>
        <taxon>Pezizomycotina</taxon>
        <taxon>Dothideomycetes</taxon>
        <taxon>Dothideomycetes incertae sedis</taxon>
        <taxon>Microthyriales</taxon>
        <taxon>Microthyriaceae</taxon>
        <taxon>Microthyrium</taxon>
    </lineage>
</organism>
<protein>
    <submittedName>
        <fullName evidence="1">Uncharacterized protein</fullName>
    </submittedName>
</protein>
<accession>A0A6A6TVW8</accession>
<dbReference type="Proteomes" id="UP000799302">
    <property type="component" value="Unassembled WGS sequence"/>
</dbReference>
<name>A0A6A6TVW8_9PEZI</name>
<evidence type="ECO:0000313" key="2">
    <source>
        <dbReference type="Proteomes" id="UP000799302"/>
    </source>
</evidence>
<reference evidence="1" key="1">
    <citation type="journal article" date="2020" name="Stud. Mycol.">
        <title>101 Dothideomycetes genomes: a test case for predicting lifestyles and emergence of pathogens.</title>
        <authorList>
            <person name="Haridas S."/>
            <person name="Albert R."/>
            <person name="Binder M."/>
            <person name="Bloem J."/>
            <person name="Labutti K."/>
            <person name="Salamov A."/>
            <person name="Andreopoulos B."/>
            <person name="Baker S."/>
            <person name="Barry K."/>
            <person name="Bills G."/>
            <person name="Bluhm B."/>
            <person name="Cannon C."/>
            <person name="Castanera R."/>
            <person name="Culley D."/>
            <person name="Daum C."/>
            <person name="Ezra D."/>
            <person name="Gonzalez J."/>
            <person name="Henrissat B."/>
            <person name="Kuo A."/>
            <person name="Liang C."/>
            <person name="Lipzen A."/>
            <person name="Lutzoni F."/>
            <person name="Magnuson J."/>
            <person name="Mondo S."/>
            <person name="Nolan M."/>
            <person name="Ohm R."/>
            <person name="Pangilinan J."/>
            <person name="Park H.-J."/>
            <person name="Ramirez L."/>
            <person name="Alfaro M."/>
            <person name="Sun H."/>
            <person name="Tritt A."/>
            <person name="Yoshinaga Y."/>
            <person name="Zwiers L.-H."/>
            <person name="Turgeon B."/>
            <person name="Goodwin S."/>
            <person name="Spatafora J."/>
            <person name="Crous P."/>
            <person name="Grigoriev I."/>
        </authorList>
    </citation>
    <scope>NUCLEOTIDE SEQUENCE</scope>
    <source>
        <strain evidence="1">CBS 115976</strain>
    </source>
</reference>
<dbReference type="AlphaFoldDB" id="A0A6A6TVW8"/>
<evidence type="ECO:0000313" key="1">
    <source>
        <dbReference type="EMBL" id="KAF2663616.1"/>
    </source>
</evidence>